<evidence type="ECO:0000256" key="5">
    <source>
        <dbReference type="SAM" id="MobiDB-lite"/>
    </source>
</evidence>
<comment type="similarity">
    <text evidence="2">Belongs to the CIA30 family.</text>
</comment>
<reference evidence="7" key="1">
    <citation type="submission" date="2023-03" db="EMBL/GenBank/DDBJ databases">
        <title>Massive genome expansion in bonnet fungi (Mycena s.s.) driven by repeated elements and novel gene families across ecological guilds.</title>
        <authorList>
            <consortium name="Lawrence Berkeley National Laboratory"/>
            <person name="Harder C.B."/>
            <person name="Miyauchi S."/>
            <person name="Viragh M."/>
            <person name="Kuo A."/>
            <person name="Thoen E."/>
            <person name="Andreopoulos B."/>
            <person name="Lu D."/>
            <person name="Skrede I."/>
            <person name="Drula E."/>
            <person name="Henrissat B."/>
            <person name="Morin E."/>
            <person name="Kohler A."/>
            <person name="Barry K."/>
            <person name="LaButti K."/>
            <person name="Morin E."/>
            <person name="Salamov A."/>
            <person name="Lipzen A."/>
            <person name="Mereny Z."/>
            <person name="Hegedus B."/>
            <person name="Baldrian P."/>
            <person name="Stursova M."/>
            <person name="Weitz H."/>
            <person name="Taylor A."/>
            <person name="Grigoriev I.V."/>
            <person name="Nagy L.G."/>
            <person name="Martin F."/>
            <person name="Kauserud H."/>
        </authorList>
    </citation>
    <scope>NUCLEOTIDE SEQUENCE</scope>
    <source>
        <strain evidence="7">CBHHK002</strain>
    </source>
</reference>
<organism evidence="7 8">
    <name type="scientific">Mycena albidolilacea</name>
    <dbReference type="NCBI Taxonomy" id="1033008"/>
    <lineage>
        <taxon>Eukaryota</taxon>
        <taxon>Fungi</taxon>
        <taxon>Dikarya</taxon>
        <taxon>Basidiomycota</taxon>
        <taxon>Agaricomycotina</taxon>
        <taxon>Agaricomycetes</taxon>
        <taxon>Agaricomycetidae</taxon>
        <taxon>Agaricales</taxon>
        <taxon>Marasmiineae</taxon>
        <taxon>Mycenaceae</taxon>
        <taxon>Mycena</taxon>
    </lineage>
</organism>
<evidence type="ECO:0000256" key="1">
    <source>
        <dbReference type="ARBA" id="ARBA00004173"/>
    </source>
</evidence>
<accession>A0AAD7A925</accession>
<dbReference type="GO" id="GO:0010257">
    <property type="term" value="P:NADH dehydrogenase complex assembly"/>
    <property type="evidence" value="ECO:0007669"/>
    <property type="project" value="TreeGrafter"/>
</dbReference>
<protein>
    <submittedName>
        <fullName evidence="7">Complex I intermediate-associated protein CIA30</fullName>
    </submittedName>
</protein>
<name>A0AAD7A925_9AGAR</name>
<dbReference type="EMBL" id="JARIHO010000012">
    <property type="protein sequence ID" value="KAJ7352436.1"/>
    <property type="molecule type" value="Genomic_DNA"/>
</dbReference>
<dbReference type="Pfam" id="PF08547">
    <property type="entry name" value="CIA30"/>
    <property type="match status" value="1"/>
</dbReference>
<dbReference type="AlphaFoldDB" id="A0AAD7A925"/>
<dbReference type="Proteomes" id="UP001218218">
    <property type="component" value="Unassembled WGS sequence"/>
</dbReference>
<feature type="domain" description="NADH:ubiquinone oxidoreductase intermediate-associated protein 30" evidence="6">
    <location>
        <begin position="42"/>
        <end position="227"/>
    </location>
</feature>
<dbReference type="SUPFAM" id="SSF49785">
    <property type="entry name" value="Galactose-binding domain-like"/>
    <property type="match status" value="1"/>
</dbReference>
<keyword evidence="3" id="KW-0496">Mitochondrion</keyword>
<comment type="caution">
    <text evidence="7">The sequence shown here is derived from an EMBL/GenBank/DDBJ whole genome shotgun (WGS) entry which is preliminary data.</text>
</comment>
<dbReference type="InterPro" id="IPR008979">
    <property type="entry name" value="Galactose-bd-like_sf"/>
</dbReference>
<evidence type="ECO:0000256" key="3">
    <source>
        <dbReference type="ARBA" id="ARBA00023128"/>
    </source>
</evidence>
<sequence length="267" mass="29841">MAASRWSTFWRRTGRAFQDQSRRIINMEGAELPNRGPRLLYSFNTPEQASDVVLGCDADVGGFSSVNFALDTTSESERIGRPTGKFFGNLRLDVRPELVGRINSGYAGFKTEVRSTLFGKVTDNVYFHDYLALRVRAAGDPVLHKSYVVNVQTLDGMSHKTVWQQPLDIRRQDNDWETVYLPFSKFRVFTIGEPSPYLEYIDRENILTVGVAVLGGNHHASGPYELGLDSIWVANEPDLVEDSPGPNTYTSENAADPSSLTDPEKTL</sequence>
<dbReference type="GO" id="GO:0005739">
    <property type="term" value="C:mitochondrion"/>
    <property type="evidence" value="ECO:0007669"/>
    <property type="project" value="UniProtKB-SubCell"/>
</dbReference>
<proteinExistence type="inferred from homology"/>
<keyword evidence="4" id="KW-0143">Chaperone</keyword>
<evidence type="ECO:0000256" key="4">
    <source>
        <dbReference type="ARBA" id="ARBA00023186"/>
    </source>
</evidence>
<evidence type="ECO:0000313" key="8">
    <source>
        <dbReference type="Proteomes" id="UP001218218"/>
    </source>
</evidence>
<dbReference type="GO" id="GO:0006120">
    <property type="term" value="P:mitochondrial electron transport, NADH to ubiquinone"/>
    <property type="evidence" value="ECO:0007669"/>
    <property type="project" value="TreeGrafter"/>
</dbReference>
<gene>
    <name evidence="7" type="ORF">DFH08DRAFT_87385</name>
</gene>
<dbReference type="PANTHER" id="PTHR13194:SF18">
    <property type="entry name" value="COMPLEX I INTERMEDIATE-ASSOCIATED PROTEIN 30, MITOCHONDRIAL"/>
    <property type="match status" value="1"/>
</dbReference>
<evidence type="ECO:0000313" key="7">
    <source>
        <dbReference type="EMBL" id="KAJ7352436.1"/>
    </source>
</evidence>
<comment type="subcellular location">
    <subcellularLocation>
        <location evidence="1">Mitochondrion</location>
    </subcellularLocation>
</comment>
<dbReference type="InterPro" id="IPR013857">
    <property type="entry name" value="NADH-UbQ_OxRdtase-assoc_prot30"/>
</dbReference>
<feature type="region of interest" description="Disordered" evidence="5">
    <location>
        <begin position="237"/>
        <end position="267"/>
    </location>
</feature>
<dbReference type="PANTHER" id="PTHR13194">
    <property type="entry name" value="COMPLEX I INTERMEDIATE-ASSOCIATED PROTEIN 30"/>
    <property type="match status" value="1"/>
</dbReference>
<evidence type="ECO:0000259" key="6">
    <source>
        <dbReference type="Pfam" id="PF08547"/>
    </source>
</evidence>
<keyword evidence="8" id="KW-1185">Reference proteome</keyword>
<dbReference type="GO" id="GO:0051082">
    <property type="term" value="F:unfolded protein binding"/>
    <property type="evidence" value="ECO:0007669"/>
    <property type="project" value="TreeGrafter"/>
</dbReference>
<feature type="compositionally biased region" description="Polar residues" evidence="5">
    <location>
        <begin position="245"/>
        <end position="261"/>
    </location>
</feature>
<dbReference type="InterPro" id="IPR039131">
    <property type="entry name" value="NDUFAF1"/>
</dbReference>
<evidence type="ECO:0000256" key="2">
    <source>
        <dbReference type="ARBA" id="ARBA00007884"/>
    </source>
</evidence>